<evidence type="ECO:0008006" key="4">
    <source>
        <dbReference type="Google" id="ProtNLM"/>
    </source>
</evidence>
<proteinExistence type="predicted"/>
<dbReference type="OMA" id="WSWRVRF"/>
<dbReference type="EnsemblMetazoa" id="XM_021044312.2">
    <property type="protein sequence ID" value="XP_020899971.1"/>
    <property type="gene ID" value="LOC110238623"/>
</dbReference>
<protein>
    <recommendedName>
        <fullName evidence="4">Transmembrane protein 232</fullName>
    </recommendedName>
</protein>
<feature type="compositionally biased region" description="Basic residues" evidence="1">
    <location>
        <begin position="496"/>
        <end position="512"/>
    </location>
</feature>
<dbReference type="RefSeq" id="XP_020899971.1">
    <property type="nucleotide sequence ID" value="XM_021044312.2"/>
</dbReference>
<accession>A0A913X8A5</accession>
<keyword evidence="3" id="KW-1185">Reference proteome</keyword>
<dbReference type="Proteomes" id="UP000887567">
    <property type="component" value="Unplaced"/>
</dbReference>
<feature type="compositionally biased region" description="Polar residues" evidence="1">
    <location>
        <begin position="587"/>
        <end position="599"/>
    </location>
</feature>
<dbReference type="AlphaFoldDB" id="A0A913X8A5"/>
<dbReference type="Pfam" id="PF15877">
    <property type="entry name" value="TMEM232"/>
    <property type="match status" value="2"/>
</dbReference>
<name>A0A913X8A5_EXADI</name>
<organism evidence="2 3">
    <name type="scientific">Exaiptasia diaphana</name>
    <name type="common">Tropical sea anemone</name>
    <name type="synonym">Aiptasia pulchella</name>
    <dbReference type="NCBI Taxonomy" id="2652724"/>
    <lineage>
        <taxon>Eukaryota</taxon>
        <taxon>Metazoa</taxon>
        <taxon>Cnidaria</taxon>
        <taxon>Anthozoa</taxon>
        <taxon>Hexacorallia</taxon>
        <taxon>Actiniaria</taxon>
        <taxon>Aiptasiidae</taxon>
        <taxon>Exaiptasia</taxon>
    </lineage>
</organism>
<feature type="region of interest" description="Disordered" evidence="1">
    <location>
        <begin position="461"/>
        <end position="568"/>
    </location>
</feature>
<dbReference type="PANTHER" id="PTHR28651:SF1">
    <property type="entry name" value="TRANSMEMBRANE PROTEIN 232"/>
    <property type="match status" value="1"/>
</dbReference>
<dbReference type="InterPro" id="IPR031747">
    <property type="entry name" value="TMEM232"/>
</dbReference>
<evidence type="ECO:0000313" key="2">
    <source>
        <dbReference type="EnsemblMetazoa" id="XP_020899971.1"/>
    </source>
</evidence>
<dbReference type="GeneID" id="110238623"/>
<evidence type="ECO:0000256" key="1">
    <source>
        <dbReference type="SAM" id="MobiDB-lite"/>
    </source>
</evidence>
<dbReference type="KEGG" id="epa:110238623"/>
<feature type="region of interest" description="Disordered" evidence="1">
    <location>
        <begin position="582"/>
        <end position="617"/>
    </location>
</feature>
<dbReference type="OrthoDB" id="10016194at2759"/>
<reference evidence="2" key="1">
    <citation type="submission" date="2022-11" db="UniProtKB">
        <authorList>
            <consortium name="EnsemblMetazoa"/>
        </authorList>
    </citation>
    <scope>IDENTIFICATION</scope>
</reference>
<feature type="region of interest" description="Disordered" evidence="1">
    <location>
        <begin position="866"/>
        <end position="897"/>
    </location>
</feature>
<evidence type="ECO:0000313" key="3">
    <source>
        <dbReference type="Proteomes" id="UP000887567"/>
    </source>
</evidence>
<sequence>MPIEKVKVEHKFGIISQSQRIQLEDRLERKAKTPGVASTYSRKRNLYEVSEDFVSKFNDSNVEDQDMLITVASKMLTRAKRRAGIKDGGVGTHVDLPKAWAELTLLAQLNNKELQEECLEVLITSLSQAPILQSHIPSLFFLAKTILHWLKRSGLNQPFLRTGEIKLTKIGHLVFLRLYHFYLLSQLQQDYTKDKQALLSYLSGISEQQYVYRYFPGALVSLRFITEVGYMICKGVQASPIKSQKDQANEQLELSIQEGDDSHEQADDTAEGGKAKSQKYFGMEKITEEEVIEPSYSPTPIHSLTTAESIHETTATLWHALDVWRSTNHKGIGFQQALHGLSVCATGLPSESWLDVSCAFLALADAATSSLGVLQTFQALAAGIFPKPISIAEAHAQHLHLCNECHSTYVGETTHVTASQEDDGIPSGSDFLSVGPTPSFVKGLREFARLGFKDENCDLSDTNDTESLRSRDDKQETSSEASFADVSSVESDYITRRKSSKLRVSSKHRMAHKGHDIGDQSSSDEDELFTSKPKIDSVNQNDSRKKRLGTGVRFQTDESTADDGGVGEQSWSHIQRENLEREHTRGSLLSGQTRGSTVTIPLPDEERTTTTKTPTSVLSDLPGMHGWPWELAYLYAEAMTSICLHGNSAVIQKVALLGNEAYKKARIFSKKTEVLANGIGLADLLKFELPTSKENTARDWSWRVRFSAMQGLMRVSRLGSGDSTKDGMRGVAWNLLMRHHSIERDTRVLEALKLAKIEATLDNITSPQSPLIVTLQTHIAKSLSAELLPRLPPIVTVQDVTSKPRVSKLTRHSTKRVQIEQTRPSLRQEILLATAAYEPPPGYSHRMNSQLMAVIEDQWRKQLHLEQEMEDNERRKREEEKIMRNTEMKENNEVGTQ</sequence>
<dbReference type="PANTHER" id="PTHR28651">
    <property type="entry name" value="TRANSMEMBRANE PROTEIN 232"/>
    <property type="match status" value="1"/>
</dbReference>
<feature type="compositionally biased region" description="Basic and acidic residues" evidence="1">
    <location>
        <begin position="466"/>
        <end position="477"/>
    </location>
</feature>